<keyword evidence="2" id="KW-0472">Membrane</keyword>
<feature type="transmembrane region" description="Helical" evidence="2">
    <location>
        <begin position="51"/>
        <end position="74"/>
    </location>
</feature>
<keyword evidence="3" id="KW-1185">Reference proteome</keyword>
<dbReference type="InterPro" id="IPR004151">
    <property type="entry name" value="7TM_GPCR_serpentine_rcpt_Sre"/>
</dbReference>
<organism evidence="3 4">
    <name type="scientific">Panagrolaimus davidi</name>
    <dbReference type="NCBI Taxonomy" id="227884"/>
    <lineage>
        <taxon>Eukaryota</taxon>
        <taxon>Metazoa</taxon>
        <taxon>Ecdysozoa</taxon>
        <taxon>Nematoda</taxon>
        <taxon>Chromadorea</taxon>
        <taxon>Rhabditida</taxon>
        <taxon>Tylenchina</taxon>
        <taxon>Panagrolaimomorpha</taxon>
        <taxon>Panagrolaimoidea</taxon>
        <taxon>Panagrolaimidae</taxon>
        <taxon>Panagrolaimus</taxon>
    </lineage>
</organism>
<dbReference type="Pfam" id="PF03125">
    <property type="entry name" value="Sre"/>
    <property type="match status" value="1"/>
</dbReference>
<accession>A0A914PHK2</accession>
<dbReference type="PANTHER" id="PTHR47518:SF10">
    <property type="entry name" value="G PROTEIN-COUPLED RECEPTOR-RELATED"/>
    <property type="match status" value="1"/>
</dbReference>
<feature type="transmembrane region" description="Helical" evidence="2">
    <location>
        <begin position="148"/>
        <end position="169"/>
    </location>
</feature>
<proteinExistence type="inferred from homology"/>
<feature type="transmembrane region" description="Helical" evidence="2">
    <location>
        <begin position="80"/>
        <end position="113"/>
    </location>
</feature>
<evidence type="ECO:0000256" key="1">
    <source>
        <dbReference type="ARBA" id="ARBA00006803"/>
    </source>
</evidence>
<dbReference type="Proteomes" id="UP000887578">
    <property type="component" value="Unplaced"/>
</dbReference>
<sequence length="248" mass="28535">MHVDNERPLKEYFIPWKMGNFWSSFSGSFLEAGFYSLFLERSLATIKRSTYESITSFWFTAILSGLSLIYSLAISSMWHILPLFLVVIDISVSIPISFGLNLLCAMCVVLLSYYNRKLRKKEIGTMCDLSQRYQIDENIKLLNQWLPVLFIGSITIISNGIFSICGYSFNIGINSYDNTMIYMMGLNVYVFAACLIIIQTDGILIKLFSTWLNFSPSTVIPRNVLGQEIIVSHITVEQHFNELKRYWN</sequence>
<dbReference type="PANTHER" id="PTHR47518">
    <property type="entry name" value="SERPENTINE RECEPTOR CLASS EPSILON-13-RELATED"/>
    <property type="match status" value="1"/>
</dbReference>
<evidence type="ECO:0000313" key="4">
    <source>
        <dbReference type="WBParaSite" id="PDA_v2.g17797.t1"/>
    </source>
</evidence>
<name>A0A914PHK2_9BILA</name>
<evidence type="ECO:0000313" key="3">
    <source>
        <dbReference type="Proteomes" id="UP000887578"/>
    </source>
</evidence>
<reference evidence="4" key="1">
    <citation type="submission" date="2022-11" db="UniProtKB">
        <authorList>
            <consortium name="WormBaseParasite"/>
        </authorList>
    </citation>
    <scope>IDENTIFICATION</scope>
</reference>
<dbReference type="WBParaSite" id="PDA_v2.g17797.t1">
    <property type="protein sequence ID" value="PDA_v2.g17797.t1"/>
    <property type="gene ID" value="PDA_v2.g17797"/>
</dbReference>
<feature type="transmembrane region" description="Helical" evidence="2">
    <location>
        <begin position="20"/>
        <end position="39"/>
    </location>
</feature>
<dbReference type="GO" id="GO:0007606">
    <property type="term" value="P:sensory perception of chemical stimulus"/>
    <property type="evidence" value="ECO:0007669"/>
    <property type="project" value="InterPro"/>
</dbReference>
<feature type="transmembrane region" description="Helical" evidence="2">
    <location>
        <begin position="181"/>
        <end position="198"/>
    </location>
</feature>
<dbReference type="AlphaFoldDB" id="A0A914PHK2"/>
<dbReference type="InterPro" id="IPR052854">
    <property type="entry name" value="Serpentine_rcpt_epsilon"/>
</dbReference>
<evidence type="ECO:0000256" key="2">
    <source>
        <dbReference type="SAM" id="Phobius"/>
    </source>
</evidence>
<dbReference type="GO" id="GO:0016020">
    <property type="term" value="C:membrane"/>
    <property type="evidence" value="ECO:0007669"/>
    <property type="project" value="InterPro"/>
</dbReference>
<keyword evidence="2" id="KW-1133">Transmembrane helix</keyword>
<keyword evidence="2" id="KW-0812">Transmembrane</keyword>
<comment type="similarity">
    <text evidence="1">Belongs to the nematode receptor-like protein sre family.</text>
</comment>
<protein>
    <submittedName>
        <fullName evidence="4">Uncharacterized protein</fullName>
    </submittedName>
</protein>